<evidence type="ECO:0000256" key="3">
    <source>
        <dbReference type="ARBA" id="ARBA00022989"/>
    </source>
</evidence>
<dbReference type="GO" id="GO:0016020">
    <property type="term" value="C:membrane"/>
    <property type="evidence" value="ECO:0007669"/>
    <property type="project" value="UniProtKB-SubCell"/>
</dbReference>
<evidence type="ECO:0000256" key="2">
    <source>
        <dbReference type="ARBA" id="ARBA00022692"/>
    </source>
</evidence>
<accession>A0A8J3DAT7</accession>
<feature type="domain" description="EamA" evidence="6">
    <location>
        <begin position="160"/>
        <end position="295"/>
    </location>
</feature>
<evidence type="ECO:0000256" key="5">
    <source>
        <dbReference type="SAM" id="Phobius"/>
    </source>
</evidence>
<dbReference type="InterPro" id="IPR000620">
    <property type="entry name" value="EamA_dom"/>
</dbReference>
<evidence type="ECO:0000259" key="6">
    <source>
        <dbReference type="Pfam" id="PF00892"/>
    </source>
</evidence>
<feature type="transmembrane region" description="Helical" evidence="5">
    <location>
        <begin position="46"/>
        <end position="63"/>
    </location>
</feature>
<feature type="transmembrane region" description="Helical" evidence="5">
    <location>
        <begin position="12"/>
        <end position="34"/>
    </location>
</feature>
<keyword evidence="4 5" id="KW-0472">Membrane</keyword>
<feature type="transmembrane region" description="Helical" evidence="5">
    <location>
        <begin position="277"/>
        <end position="294"/>
    </location>
</feature>
<dbReference type="AlphaFoldDB" id="A0A8J3DAT7"/>
<evidence type="ECO:0000313" key="7">
    <source>
        <dbReference type="EMBL" id="GHB76221.1"/>
    </source>
</evidence>
<dbReference type="PANTHER" id="PTHR32322:SF9">
    <property type="entry name" value="AMINO-ACID METABOLITE EFFLUX PUMP-RELATED"/>
    <property type="match status" value="1"/>
</dbReference>
<dbReference type="InterPro" id="IPR050638">
    <property type="entry name" value="AA-Vitamin_Transporters"/>
</dbReference>
<feature type="transmembrane region" description="Helical" evidence="5">
    <location>
        <begin position="75"/>
        <end position="93"/>
    </location>
</feature>
<evidence type="ECO:0000256" key="1">
    <source>
        <dbReference type="ARBA" id="ARBA00004141"/>
    </source>
</evidence>
<dbReference type="EMBL" id="BMXF01000003">
    <property type="protein sequence ID" value="GHB76221.1"/>
    <property type="molecule type" value="Genomic_DNA"/>
</dbReference>
<keyword evidence="2 5" id="KW-0812">Transmembrane</keyword>
<feature type="transmembrane region" description="Helical" evidence="5">
    <location>
        <begin position="190"/>
        <end position="209"/>
    </location>
</feature>
<keyword evidence="8" id="KW-1185">Reference proteome</keyword>
<comment type="subcellular location">
    <subcellularLocation>
        <location evidence="1">Membrane</location>
        <topology evidence="1">Multi-pass membrane protein</topology>
    </subcellularLocation>
</comment>
<feature type="transmembrane region" description="Helical" evidence="5">
    <location>
        <begin position="99"/>
        <end position="123"/>
    </location>
</feature>
<dbReference type="InterPro" id="IPR037185">
    <property type="entry name" value="EmrE-like"/>
</dbReference>
<evidence type="ECO:0000313" key="8">
    <source>
        <dbReference type="Proteomes" id="UP000598271"/>
    </source>
</evidence>
<dbReference type="SUPFAM" id="SSF103481">
    <property type="entry name" value="Multidrug resistance efflux transporter EmrE"/>
    <property type="match status" value="2"/>
</dbReference>
<gene>
    <name evidence="7" type="primary">fjo11</name>
    <name evidence="7" type="ORF">GCM10007390_32630</name>
</gene>
<protein>
    <submittedName>
        <fullName evidence="7">Permease</fullName>
    </submittedName>
</protein>
<comment type="caution">
    <text evidence="7">The sequence shown here is derived from an EMBL/GenBank/DDBJ whole genome shotgun (WGS) entry which is preliminary data.</text>
</comment>
<organism evidence="7 8">
    <name type="scientific">Persicitalea jodogahamensis</name>
    <dbReference type="NCBI Taxonomy" id="402147"/>
    <lineage>
        <taxon>Bacteria</taxon>
        <taxon>Pseudomonadati</taxon>
        <taxon>Bacteroidota</taxon>
        <taxon>Cytophagia</taxon>
        <taxon>Cytophagales</taxon>
        <taxon>Spirosomataceae</taxon>
        <taxon>Persicitalea</taxon>
    </lineage>
</organism>
<keyword evidence="3 5" id="KW-1133">Transmembrane helix</keyword>
<dbReference type="Proteomes" id="UP000598271">
    <property type="component" value="Unassembled WGS sequence"/>
</dbReference>
<feature type="transmembrane region" description="Helical" evidence="5">
    <location>
        <begin position="130"/>
        <end position="147"/>
    </location>
</feature>
<feature type="transmembrane region" description="Helical" evidence="5">
    <location>
        <begin position="159"/>
        <end position="178"/>
    </location>
</feature>
<name>A0A8J3DAT7_9BACT</name>
<proteinExistence type="predicted"/>
<reference evidence="7 8" key="1">
    <citation type="journal article" date="2014" name="Int. J. Syst. Evol. Microbiol.">
        <title>Complete genome sequence of Corynebacterium casei LMG S-19264T (=DSM 44701T), isolated from a smear-ripened cheese.</title>
        <authorList>
            <consortium name="US DOE Joint Genome Institute (JGI-PGF)"/>
            <person name="Walter F."/>
            <person name="Albersmeier A."/>
            <person name="Kalinowski J."/>
            <person name="Ruckert C."/>
        </authorList>
    </citation>
    <scope>NUCLEOTIDE SEQUENCE [LARGE SCALE GENOMIC DNA]</scope>
    <source>
        <strain evidence="7 8">KCTC 12866</strain>
    </source>
</reference>
<sequence>MSDKTTTSENSAPLLAWGLLVLLALVWGSSFILIKKSLHTYSVTEVAAGRVFLAFVFFIPVLIRSWKTIPKSLMGLFFISGLLGYFLPAFLFARAGSEITSALAGTLNAVSPMFTMLIGLLFFAKSTNRMQILGLVIALAGALMLIFTKAGMAIPEVNFYALFIVLATVCYGTNINIVSKFYSGLSPVVSTAWIFAGVGPLSLGILLFTDFFEKIAEPANLLPSAYLMSLGVLASGLMSVLFNRVIQLSSAVFAASVTYLMPIVALSWGLLDGELVGIQQWAGTAVILVGVYMINRKRKTKRVVLEPKHIL</sequence>
<dbReference type="RefSeq" id="WP_189565585.1">
    <property type="nucleotide sequence ID" value="NZ_BMXF01000003.1"/>
</dbReference>
<evidence type="ECO:0000256" key="4">
    <source>
        <dbReference type="ARBA" id="ARBA00023136"/>
    </source>
</evidence>
<dbReference type="PANTHER" id="PTHR32322">
    <property type="entry name" value="INNER MEMBRANE TRANSPORTER"/>
    <property type="match status" value="1"/>
</dbReference>
<feature type="domain" description="EamA" evidence="6">
    <location>
        <begin position="19"/>
        <end position="146"/>
    </location>
</feature>
<dbReference type="Pfam" id="PF00892">
    <property type="entry name" value="EamA"/>
    <property type="match status" value="2"/>
</dbReference>
<feature type="transmembrane region" description="Helical" evidence="5">
    <location>
        <begin position="221"/>
        <end position="242"/>
    </location>
</feature>
<feature type="transmembrane region" description="Helical" evidence="5">
    <location>
        <begin position="251"/>
        <end position="271"/>
    </location>
</feature>